<dbReference type="SFLD" id="SFLDG01168">
    <property type="entry name" value="Ferric_reductase_subgroup_(FRE"/>
    <property type="match status" value="1"/>
</dbReference>
<feature type="transmembrane region" description="Helical" evidence="16">
    <location>
        <begin position="480"/>
        <end position="502"/>
    </location>
</feature>
<dbReference type="Gene3D" id="3.40.50.80">
    <property type="entry name" value="Nucleotide-binding domain of ferredoxin-NADP reductase (FNR) module"/>
    <property type="match status" value="1"/>
</dbReference>
<dbReference type="GO" id="GO:0016174">
    <property type="term" value="F:NAD(P)H oxidase H2O2-forming activity"/>
    <property type="evidence" value="ECO:0007669"/>
    <property type="project" value="TreeGrafter"/>
</dbReference>
<evidence type="ECO:0000256" key="2">
    <source>
        <dbReference type="ARBA" id="ARBA00007975"/>
    </source>
</evidence>
<evidence type="ECO:0000256" key="9">
    <source>
        <dbReference type="ARBA" id="ARBA00022827"/>
    </source>
</evidence>
<evidence type="ECO:0000256" key="4">
    <source>
        <dbReference type="ARBA" id="ARBA00022553"/>
    </source>
</evidence>
<evidence type="ECO:0000256" key="1">
    <source>
        <dbReference type="ARBA" id="ARBA00004141"/>
    </source>
</evidence>
<dbReference type="GO" id="GO:0004601">
    <property type="term" value="F:peroxidase activity"/>
    <property type="evidence" value="ECO:0007669"/>
    <property type="project" value="UniProtKB-KW"/>
</dbReference>
<dbReference type="CDD" id="cd06186">
    <property type="entry name" value="NOX_Duox_like_FAD_NADP"/>
    <property type="match status" value="1"/>
</dbReference>
<dbReference type="PRINTS" id="PR00466">
    <property type="entry name" value="GP91PHOX"/>
</dbReference>
<evidence type="ECO:0000256" key="10">
    <source>
        <dbReference type="ARBA" id="ARBA00022837"/>
    </source>
</evidence>
<comment type="subcellular location">
    <subcellularLocation>
        <location evidence="1">Membrane</location>
        <topology evidence="1">Multi-pass membrane protein</topology>
    </subcellularLocation>
</comment>
<dbReference type="PROSITE" id="PS51384">
    <property type="entry name" value="FAD_FR"/>
    <property type="match status" value="1"/>
</dbReference>
<feature type="transmembrane region" description="Helical" evidence="16">
    <location>
        <begin position="342"/>
        <end position="361"/>
    </location>
</feature>
<reference evidence="19" key="1">
    <citation type="journal article" date="2023" name="bioRxiv">
        <title>Improved chromosome-level genome assembly for marigold (Tagetes erecta).</title>
        <authorList>
            <person name="Jiang F."/>
            <person name="Yuan L."/>
            <person name="Wang S."/>
            <person name="Wang H."/>
            <person name="Xu D."/>
            <person name="Wang A."/>
            <person name="Fan W."/>
        </authorList>
    </citation>
    <scope>NUCLEOTIDE SEQUENCE</scope>
    <source>
        <strain evidence="19">WSJ</strain>
        <tissue evidence="19">Leaf</tissue>
    </source>
</reference>
<evidence type="ECO:0000259" key="18">
    <source>
        <dbReference type="PROSITE" id="PS51384"/>
    </source>
</evidence>
<dbReference type="InterPro" id="IPR050369">
    <property type="entry name" value="RBOH/FRE"/>
</dbReference>
<feature type="transmembrane region" description="Helical" evidence="16">
    <location>
        <begin position="522"/>
        <end position="545"/>
    </location>
</feature>
<evidence type="ECO:0000256" key="5">
    <source>
        <dbReference type="ARBA" id="ARBA00022559"/>
    </source>
</evidence>
<dbReference type="InterPro" id="IPR011992">
    <property type="entry name" value="EF-hand-dom_pair"/>
</dbReference>
<evidence type="ECO:0000256" key="15">
    <source>
        <dbReference type="SAM" id="MobiDB-lite"/>
    </source>
</evidence>
<dbReference type="GO" id="GO:0005886">
    <property type="term" value="C:plasma membrane"/>
    <property type="evidence" value="ECO:0007669"/>
    <property type="project" value="UniProtKB-ARBA"/>
</dbReference>
<dbReference type="FunFam" id="3.40.50.80:FF:000007">
    <property type="entry name" value="Respiratory burst oxidase protein A"/>
    <property type="match status" value="1"/>
</dbReference>
<comment type="caution">
    <text evidence="19">The sequence shown here is derived from an EMBL/GenBank/DDBJ whole genome shotgun (WGS) entry which is preliminary data.</text>
</comment>
<keyword evidence="11" id="KW-0521">NADP</keyword>
<evidence type="ECO:0000256" key="14">
    <source>
        <dbReference type="ARBA" id="ARBA00023136"/>
    </source>
</evidence>
<dbReference type="SMART" id="SM00054">
    <property type="entry name" value="EFh"/>
    <property type="match status" value="1"/>
</dbReference>
<sequence>MGTDALPEVSDRKSFSGPLNKRGTRKSARFNLSDDGGSSSGGGDYVEITLDVGDDTVAVHSVKTAGGDDVEDPELSLLARGLEKRTSLGATVVRNASARIRQVSEELKKLTSISKRQPASRFDRTKSAATHAIKGLKFISKNDGAAAWPALEKRFDELTAGTGGLLPRKLFGKCIGMNEDSNAFAGELFDALSRRRNITGDIINKAQLKEFWDQIADQSFDSRLQTFFDMVDKDADGRITEEEVREIISLSASANKLSNIQKQADEYAALIMEELDPDNLGYIMIENLETLLLQAPSQAVRGESKNLSVMLSQKLRNANDRNIIQRGYDRLKYFLQDNWQRVWVIALWVGAMAGLFTWKYIQYKNRAAFDVMGHCVCVAKGGAETLKLNMALILLPVCRNTITWLRNKTKLGVVVPFDDNLNFHKVIAVGIAIGVGLHGIAHLTCDFPRLLNASEEKYEPMVQYFGEQPDSYWHFVKEPAGWTGIIMVVLMAIAFTLATPWLRRGRNNLPKPLNKLTGFNAFWYSHHLFVIVYAMLIVHGIKIYLTKEWYKKTTWMYLAIPVLLYTSERILRALRSSVKPVKMLKVAVYPGNVLALHMSKPQGFKYKSGQYMFVNCKAVSPFEWHPFSITSSPGDDYLSVHIRTLGDWTRQLKTVFSQVCQQPVNGKSGLLRADNQGDNPNFPKVLIDGPYGAPAQDYKKYDVVLLVGLGIGATPMISIVKDIVNNMKAKQEEEEALESGGNASTLEKKNTTTNFKTTRAYFYWVTREQGSFDWFKGVMNEVAETDQNGVIEMHNYCTSVYEEGDARSALITMLQSLNHAKNGVDVVSGTRVKSHFAKPNWRSVYKRIALAHSGQRIGVFYCGAPALVKELKQLASDFSHKTNTKFEFHKENF</sequence>
<dbReference type="EMBL" id="JAUHHV010000001">
    <property type="protein sequence ID" value="KAK1435706.1"/>
    <property type="molecule type" value="Genomic_DNA"/>
</dbReference>
<evidence type="ECO:0000256" key="6">
    <source>
        <dbReference type="ARBA" id="ARBA00022630"/>
    </source>
</evidence>
<dbReference type="FunFam" id="2.40.30.10:FF:000019">
    <property type="entry name" value="Respiratory burst oxidase homolog A"/>
    <property type="match status" value="1"/>
</dbReference>
<dbReference type="SFLD" id="SFLDG01169">
    <property type="entry name" value="NADPH_oxidase_subgroup_(NOX)"/>
    <property type="match status" value="1"/>
</dbReference>
<dbReference type="FunFam" id="1.10.238.10:FF:000049">
    <property type="entry name" value="Respiratory burst oxidase homolog A"/>
    <property type="match status" value="1"/>
</dbReference>
<keyword evidence="10" id="KW-0106">Calcium</keyword>
<feature type="region of interest" description="Disordered" evidence="15">
    <location>
        <begin position="1"/>
        <end position="45"/>
    </location>
</feature>
<evidence type="ECO:0000313" key="19">
    <source>
        <dbReference type="EMBL" id="KAK1435706.1"/>
    </source>
</evidence>
<evidence type="ECO:0000256" key="16">
    <source>
        <dbReference type="SAM" id="Phobius"/>
    </source>
</evidence>
<dbReference type="InterPro" id="IPR002048">
    <property type="entry name" value="EF_hand_dom"/>
</dbReference>
<dbReference type="Pfam" id="PF01794">
    <property type="entry name" value="Ferric_reduct"/>
    <property type="match status" value="1"/>
</dbReference>
<dbReference type="Pfam" id="PF08414">
    <property type="entry name" value="NADPH_Ox"/>
    <property type="match status" value="1"/>
</dbReference>
<dbReference type="Gene3D" id="1.10.238.10">
    <property type="entry name" value="EF-hand"/>
    <property type="match status" value="1"/>
</dbReference>
<evidence type="ECO:0000259" key="17">
    <source>
        <dbReference type="PROSITE" id="PS50222"/>
    </source>
</evidence>
<dbReference type="InterPro" id="IPR013130">
    <property type="entry name" value="Fe3_Rdtase_TM_dom"/>
</dbReference>
<dbReference type="PANTHER" id="PTHR11972:SF164">
    <property type="entry name" value="NAD(P)H OXIDASE (H(2)O(2)-FORMING)"/>
    <property type="match status" value="1"/>
</dbReference>
<dbReference type="Pfam" id="PF08030">
    <property type="entry name" value="NAD_binding_6"/>
    <property type="match status" value="1"/>
</dbReference>
<evidence type="ECO:0000256" key="8">
    <source>
        <dbReference type="ARBA" id="ARBA00022723"/>
    </source>
</evidence>
<keyword evidence="5" id="KW-0575">Peroxidase</keyword>
<dbReference type="PROSITE" id="PS00018">
    <property type="entry name" value="EF_HAND_1"/>
    <property type="match status" value="1"/>
</dbReference>
<keyword evidence="12 16" id="KW-1133">Transmembrane helix</keyword>
<dbReference type="InterPro" id="IPR013112">
    <property type="entry name" value="FAD-bd_8"/>
</dbReference>
<evidence type="ECO:0000256" key="7">
    <source>
        <dbReference type="ARBA" id="ARBA00022692"/>
    </source>
</evidence>
<dbReference type="SUPFAM" id="SSF63380">
    <property type="entry name" value="Riboflavin synthase domain-like"/>
    <property type="match status" value="1"/>
</dbReference>
<dbReference type="CDD" id="cd00051">
    <property type="entry name" value="EFh"/>
    <property type="match status" value="1"/>
</dbReference>
<dbReference type="PANTHER" id="PTHR11972">
    <property type="entry name" value="NADPH OXIDASE"/>
    <property type="match status" value="1"/>
</dbReference>
<protein>
    <submittedName>
        <fullName evidence="19">Uncharacterized protein</fullName>
    </submittedName>
</protein>
<dbReference type="AlphaFoldDB" id="A0AAD8P8D3"/>
<feature type="domain" description="FAD-binding FR-type" evidence="18">
    <location>
        <begin position="576"/>
        <end position="697"/>
    </location>
</feature>
<dbReference type="InterPro" id="IPR000778">
    <property type="entry name" value="Cyt_b245_heavy_chain"/>
</dbReference>
<dbReference type="SUPFAM" id="SSF47473">
    <property type="entry name" value="EF-hand"/>
    <property type="match status" value="1"/>
</dbReference>
<keyword evidence="4" id="KW-0597">Phosphoprotein</keyword>
<dbReference type="InterPro" id="IPR013121">
    <property type="entry name" value="Fe_red_NAD-bd_6"/>
</dbReference>
<keyword evidence="6" id="KW-0285">Flavoprotein</keyword>
<organism evidence="19 20">
    <name type="scientific">Tagetes erecta</name>
    <name type="common">African marigold</name>
    <dbReference type="NCBI Taxonomy" id="13708"/>
    <lineage>
        <taxon>Eukaryota</taxon>
        <taxon>Viridiplantae</taxon>
        <taxon>Streptophyta</taxon>
        <taxon>Embryophyta</taxon>
        <taxon>Tracheophyta</taxon>
        <taxon>Spermatophyta</taxon>
        <taxon>Magnoliopsida</taxon>
        <taxon>eudicotyledons</taxon>
        <taxon>Gunneridae</taxon>
        <taxon>Pentapetalae</taxon>
        <taxon>asterids</taxon>
        <taxon>campanulids</taxon>
        <taxon>Asterales</taxon>
        <taxon>Asteraceae</taxon>
        <taxon>Asteroideae</taxon>
        <taxon>Heliantheae alliance</taxon>
        <taxon>Tageteae</taxon>
        <taxon>Tagetes</taxon>
    </lineage>
</organism>
<comment type="similarity">
    <text evidence="2">Belongs to the RBOH (TC 5.B.1.3) family.</text>
</comment>
<dbReference type="GO" id="GO:0005509">
    <property type="term" value="F:calcium ion binding"/>
    <property type="evidence" value="ECO:0007669"/>
    <property type="project" value="InterPro"/>
</dbReference>
<evidence type="ECO:0000256" key="12">
    <source>
        <dbReference type="ARBA" id="ARBA00022989"/>
    </source>
</evidence>
<feature type="domain" description="EF-hand" evidence="17">
    <location>
        <begin position="219"/>
        <end position="254"/>
    </location>
</feature>
<dbReference type="InterPro" id="IPR018247">
    <property type="entry name" value="EF_Hand_1_Ca_BS"/>
</dbReference>
<evidence type="ECO:0000256" key="3">
    <source>
        <dbReference type="ARBA" id="ARBA00011407"/>
    </source>
</evidence>
<comment type="subunit">
    <text evidence="3">Monomer and homodimer.</text>
</comment>
<keyword evidence="9" id="KW-0274">FAD</keyword>
<gene>
    <name evidence="19" type="ORF">QVD17_01472</name>
</gene>
<accession>A0AAD8P8D3</accession>
<keyword evidence="7 16" id="KW-0812">Transmembrane</keyword>
<name>A0AAD8P8D3_TARER</name>
<keyword evidence="13" id="KW-0560">Oxidoreductase</keyword>
<evidence type="ECO:0000313" key="20">
    <source>
        <dbReference type="Proteomes" id="UP001229421"/>
    </source>
</evidence>
<keyword evidence="20" id="KW-1185">Reference proteome</keyword>
<dbReference type="SUPFAM" id="SSF52343">
    <property type="entry name" value="Ferredoxin reductase-like, C-terminal NADP-linked domain"/>
    <property type="match status" value="1"/>
</dbReference>
<dbReference type="PROSITE" id="PS50222">
    <property type="entry name" value="EF_HAND_2"/>
    <property type="match status" value="1"/>
</dbReference>
<dbReference type="InterPro" id="IPR017938">
    <property type="entry name" value="Riboflavin_synthase-like_b-brl"/>
</dbReference>
<evidence type="ECO:0000256" key="13">
    <source>
        <dbReference type="ARBA" id="ARBA00023002"/>
    </source>
</evidence>
<dbReference type="Pfam" id="PF08022">
    <property type="entry name" value="FAD_binding_8"/>
    <property type="match status" value="1"/>
</dbReference>
<dbReference type="Proteomes" id="UP001229421">
    <property type="component" value="Unassembled WGS sequence"/>
</dbReference>
<dbReference type="InterPro" id="IPR013623">
    <property type="entry name" value="NADPH_Ox"/>
</dbReference>
<dbReference type="InterPro" id="IPR039261">
    <property type="entry name" value="FNR_nucleotide-bd"/>
</dbReference>
<dbReference type="Gene3D" id="2.40.30.10">
    <property type="entry name" value="Translation factors"/>
    <property type="match status" value="1"/>
</dbReference>
<keyword evidence="8" id="KW-0479">Metal-binding</keyword>
<dbReference type="InterPro" id="IPR017927">
    <property type="entry name" value="FAD-bd_FR_type"/>
</dbReference>
<keyword evidence="14 16" id="KW-0472">Membrane</keyword>
<proteinExistence type="inferred from homology"/>
<evidence type="ECO:0000256" key="11">
    <source>
        <dbReference type="ARBA" id="ARBA00022857"/>
    </source>
</evidence>